<dbReference type="eggNOG" id="COG1680">
    <property type="taxonomic scope" value="Bacteria"/>
</dbReference>
<dbReference type="RefSeq" id="WP_006982747.1">
    <property type="nucleotide sequence ID" value="NZ_ABVL01000024.1"/>
</dbReference>
<dbReference type="Pfam" id="PF00144">
    <property type="entry name" value="Beta-lactamase"/>
    <property type="match status" value="1"/>
</dbReference>
<dbReference type="Gene3D" id="3.40.710.10">
    <property type="entry name" value="DD-peptidase/beta-lactamase superfamily"/>
    <property type="match status" value="1"/>
</dbReference>
<organism evidence="3 4">
    <name type="scientific">Chthoniobacter flavus Ellin428</name>
    <dbReference type="NCBI Taxonomy" id="497964"/>
    <lineage>
        <taxon>Bacteria</taxon>
        <taxon>Pseudomonadati</taxon>
        <taxon>Verrucomicrobiota</taxon>
        <taxon>Spartobacteria</taxon>
        <taxon>Chthoniobacterales</taxon>
        <taxon>Chthoniobacteraceae</taxon>
        <taxon>Chthoniobacter</taxon>
    </lineage>
</organism>
<name>B4D936_9BACT</name>
<feature type="domain" description="DUF4185" evidence="2">
    <location>
        <begin position="478"/>
        <end position="668"/>
    </location>
</feature>
<proteinExistence type="predicted"/>
<evidence type="ECO:0000259" key="1">
    <source>
        <dbReference type="Pfam" id="PF00144"/>
    </source>
</evidence>
<dbReference type="InterPro" id="IPR050789">
    <property type="entry name" value="Diverse_Enzym_Activities"/>
</dbReference>
<dbReference type="EMBL" id="ABVL01000024">
    <property type="protein sequence ID" value="EDY17081.1"/>
    <property type="molecule type" value="Genomic_DNA"/>
</dbReference>
<dbReference type="Proteomes" id="UP000005824">
    <property type="component" value="Unassembled WGS sequence"/>
</dbReference>
<dbReference type="SUPFAM" id="SSF56601">
    <property type="entry name" value="beta-lactamase/transpeptidase-like"/>
    <property type="match status" value="1"/>
</dbReference>
<evidence type="ECO:0000313" key="3">
    <source>
        <dbReference type="EMBL" id="EDY17081.1"/>
    </source>
</evidence>
<dbReference type="InterPro" id="IPR001466">
    <property type="entry name" value="Beta-lactam-related"/>
</dbReference>
<dbReference type="PANTHER" id="PTHR43283">
    <property type="entry name" value="BETA-LACTAMASE-RELATED"/>
    <property type="match status" value="1"/>
</dbReference>
<sequence length="687" mass="74987">MKRLLLTLLLGATQLGCGFISRSAAAEFPGKIWSVATPAELGLDETKLAQARDYALTAGGSGCIIYHGKLVMEWGDQAALYDLKSSSKAIGVTALGLALKDGLVHLDDPAKKYHPTFGTPPDANAQTDWLEKITLRNLATQTAGFEKPGGYEKLVFAPGTAWLYSDGGPNWLAECLTLAYHRDLNDVMFERVFTPIGVTPADLKWRKNAYRPEFIEGIKRREFGSGFSANVQAMARLGYLYLREGWWNGELILPHSFIEAVRTTSPEVKKLPVRDPELHGNASQHYGLLWWNNSDGTIAGLPRDAYWSWGLFDSFILVVPSLDLVATRAGKSWPRQAGGGHYDPLKPFFEPIAAAVKASAPASTAPLPPSPVIAEIQWAPKASILHLAKGSDNWPLTWADDGAMYTAYGDGNGFEPFVPHKLSMGFAKVLGDADAPQGINLPSPTFDTVGDGKKGRKACGILMVDGTLYALARNLANAQLAWSTDHGATWTWADWKFTESFGCPTFLNFGQNYGGARDHFVYIVSPDADTAYQRADRVVLARVPMDKVRDRGAYEFFVNTDANGNATWSSDIKQRGGIFTAAGQCYRLGFTYNAGLKRYLLCMTGAGNDTRFAGGFGVYDAPEPWGPWTTAFHTDSWDTGPGESSSLPTKWMSADGRTVHFVFSCNDSFSVRRGEIILRSPASNSAH</sequence>
<comment type="caution">
    <text evidence="3">The sequence shown here is derived from an EMBL/GenBank/DDBJ whole genome shotgun (WGS) entry which is preliminary data.</text>
</comment>
<feature type="domain" description="Beta-lactamase-related" evidence="1">
    <location>
        <begin position="58"/>
        <end position="326"/>
    </location>
</feature>
<dbReference type="InParanoid" id="B4D936"/>
<dbReference type="STRING" id="497964.CfE428DRAFT_5426"/>
<evidence type="ECO:0000313" key="4">
    <source>
        <dbReference type="Proteomes" id="UP000005824"/>
    </source>
</evidence>
<keyword evidence="4" id="KW-1185">Reference proteome</keyword>
<dbReference type="Pfam" id="PF13810">
    <property type="entry name" value="DUF4185"/>
    <property type="match status" value="1"/>
</dbReference>
<reference evidence="3 4" key="1">
    <citation type="journal article" date="2011" name="J. Bacteriol.">
        <title>Genome sequence of Chthoniobacter flavus Ellin428, an aerobic heterotrophic soil bacterium.</title>
        <authorList>
            <person name="Kant R."/>
            <person name="van Passel M.W."/>
            <person name="Palva A."/>
            <person name="Lucas S."/>
            <person name="Lapidus A."/>
            <person name="Glavina Del Rio T."/>
            <person name="Dalin E."/>
            <person name="Tice H."/>
            <person name="Bruce D."/>
            <person name="Goodwin L."/>
            <person name="Pitluck S."/>
            <person name="Larimer F.W."/>
            <person name="Land M.L."/>
            <person name="Hauser L."/>
            <person name="Sangwan P."/>
            <person name="de Vos W.M."/>
            <person name="Janssen P.H."/>
            <person name="Smidt H."/>
        </authorList>
    </citation>
    <scope>NUCLEOTIDE SEQUENCE [LARGE SCALE GENOMIC DNA]</scope>
    <source>
        <strain evidence="3 4">Ellin428</strain>
    </source>
</reference>
<dbReference type="PANTHER" id="PTHR43283:SF7">
    <property type="entry name" value="BETA-LACTAMASE-RELATED DOMAIN-CONTAINING PROTEIN"/>
    <property type="match status" value="1"/>
</dbReference>
<protein>
    <submittedName>
        <fullName evidence="3">Beta-lactamase</fullName>
    </submittedName>
</protein>
<accession>B4D936</accession>
<evidence type="ECO:0000259" key="2">
    <source>
        <dbReference type="Pfam" id="PF13810"/>
    </source>
</evidence>
<dbReference type="InterPro" id="IPR012338">
    <property type="entry name" value="Beta-lactam/transpept-like"/>
</dbReference>
<dbReference type="InterPro" id="IPR025442">
    <property type="entry name" value="DUF4185"/>
</dbReference>
<gene>
    <name evidence="3" type="ORF">CfE428DRAFT_5426</name>
</gene>
<dbReference type="AlphaFoldDB" id="B4D936"/>